<keyword evidence="2" id="KW-1133">Transmembrane helix</keyword>
<evidence type="ECO:0000313" key="4">
    <source>
        <dbReference type="Proteomes" id="UP001302126"/>
    </source>
</evidence>
<proteinExistence type="predicted"/>
<sequence length="513" mass="55394">MTGYDSSWKTLPPLPSQAPSQTRISYSDLPEAVQAHCYPEVAHSAHSYPGVVHTQIYPEVVLGNGPEVIQRHEADKYLHVGPPPVYPYESSFRSATGTEKPPPPPPVERNILGIRRKTFFIIAGIVAALVLIAVIVGISVGVTTASKSSSLQIEDPLPPPSSNDTSNNTGFEFFPPTNLLQGSSLASANFTDPQGVIHLYVYTQDASNALLVSSWDSAGRTWQTASISKSLPTKFDLLPGTPISAYMYTNPAFQARIYVLTKDYMIREFLTTSPSGLTGWKQGVSKVVLGLDKLIKVHPKSKLAALRPQCGTGDDCRNKFPPVAVAYQDPDGRVQVTNANKDLAVTGAGEAAEGTVLGLTSLMTGGNISDVNWKLHFEGKGTGELKEFAGTKEFPVWIERRSLGKVPNSAAVKNIAAFSFDLVNIMLLSLGEDGGVNIRTMVKDAWTINQVPSYTGLDGKNTPPAKAFKFSAIAGNPEKRVFGLVKGNVFEWRFTSGNLTSWEFVGRVPIALD</sequence>
<dbReference type="AlphaFoldDB" id="A0AAN7ADI0"/>
<name>A0AAN7ADI0_9PEZI</name>
<accession>A0AAN7ADI0</accession>
<gene>
    <name evidence="3" type="ORF">QBC35DRAFT_467998</name>
</gene>
<reference evidence="3" key="2">
    <citation type="submission" date="2023-05" db="EMBL/GenBank/DDBJ databases">
        <authorList>
            <consortium name="Lawrence Berkeley National Laboratory"/>
            <person name="Steindorff A."/>
            <person name="Hensen N."/>
            <person name="Bonometti L."/>
            <person name="Westerberg I."/>
            <person name="Brannstrom I.O."/>
            <person name="Guillou S."/>
            <person name="Cros-Aarteil S."/>
            <person name="Calhoun S."/>
            <person name="Haridas S."/>
            <person name="Kuo A."/>
            <person name="Mondo S."/>
            <person name="Pangilinan J."/>
            <person name="Riley R."/>
            <person name="Labutti K."/>
            <person name="Andreopoulos B."/>
            <person name="Lipzen A."/>
            <person name="Chen C."/>
            <person name="Yanf M."/>
            <person name="Daum C."/>
            <person name="Ng V."/>
            <person name="Clum A."/>
            <person name="Ohm R."/>
            <person name="Martin F."/>
            <person name="Silar P."/>
            <person name="Natvig D."/>
            <person name="Lalanne C."/>
            <person name="Gautier V."/>
            <person name="Ament-Velasquez S.L."/>
            <person name="Kruys A."/>
            <person name="Hutchinson M.I."/>
            <person name="Powell A.J."/>
            <person name="Barry K."/>
            <person name="Miller A.N."/>
            <person name="Grigoriev I.V."/>
            <person name="Debuchy R."/>
            <person name="Gladieux P."/>
            <person name="Thoren M.H."/>
            <person name="Johannesson H."/>
        </authorList>
    </citation>
    <scope>NUCLEOTIDE SEQUENCE</scope>
    <source>
        <strain evidence="3">PSN309</strain>
    </source>
</reference>
<feature type="region of interest" description="Disordered" evidence="1">
    <location>
        <begin position="1"/>
        <end position="22"/>
    </location>
</feature>
<dbReference type="Gene3D" id="2.120.10.70">
    <property type="entry name" value="Fucose-specific lectin"/>
    <property type="match status" value="1"/>
</dbReference>
<organism evidence="3 4">
    <name type="scientific">Podospora australis</name>
    <dbReference type="NCBI Taxonomy" id="1536484"/>
    <lineage>
        <taxon>Eukaryota</taxon>
        <taxon>Fungi</taxon>
        <taxon>Dikarya</taxon>
        <taxon>Ascomycota</taxon>
        <taxon>Pezizomycotina</taxon>
        <taxon>Sordariomycetes</taxon>
        <taxon>Sordariomycetidae</taxon>
        <taxon>Sordariales</taxon>
        <taxon>Podosporaceae</taxon>
        <taxon>Podospora</taxon>
    </lineage>
</organism>
<dbReference type="SUPFAM" id="SSF89372">
    <property type="entry name" value="Fucose-specific lectin"/>
    <property type="match status" value="1"/>
</dbReference>
<comment type="caution">
    <text evidence="3">The sequence shown here is derived from an EMBL/GenBank/DDBJ whole genome shotgun (WGS) entry which is preliminary data.</text>
</comment>
<reference evidence="3" key="1">
    <citation type="journal article" date="2023" name="Mol. Phylogenet. Evol.">
        <title>Genome-scale phylogeny and comparative genomics of the fungal order Sordariales.</title>
        <authorList>
            <person name="Hensen N."/>
            <person name="Bonometti L."/>
            <person name="Westerberg I."/>
            <person name="Brannstrom I.O."/>
            <person name="Guillou S."/>
            <person name="Cros-Aarteil S."/>
            <person name="Calhoun S."/>
            <person name="Haridas S."/>
            <person name="Kuo A."/>
            <person name="Mondo S."/>
            <person name="Pangilinan J."/>
            <person name="Riley R."/>
            <person name="LaButti K."/>
            <person name="Andreopoulos B."/>
            <person name="Lipzen A."/>
            <person name="Chen C."/>
            <person name="Yan M."/>
            <person name="Daum C."/>
            <person name="Ng V."/>
            <person name="Clum A."/>
            <person name="Steindorff A."/>
            <person name="Ohm R.A."/>
            <person name="Martin F."/>
            <person name="Silar P."/>
            <person name="Natvig D.O."/>
            <person name="Lalanne C."/>
            <person name="Gautier V."/>
            <person name="Ament-Velasquez S.L."/>
            <person name="Kruys A."/>
            <person name="Hutchinson M.I."/>
            <person name="Powell A.J."/>
            <person name="Barry K."/>
            <person name="Miller A.N."/>
            <person name="Grigoriev I.V."/>
            <person name="Debuchy R."/>
            <person name="Gladieux P."/>
            <person name="Hiltunen Thoren M."/>
            <person name="Johannesson H."/>
        </authorList>
    </citation>
    <scope>NUCLEOTIDE SEQUENCE</scope>
    <source>
        <strain evidence="3">PSN309</strain>
    </source>
</reference>
<evidence type="ECO:0000313" key="3">
    <source>
        <dbReference type="EMBL" id="KAK4182574.1"/>
    </source>
</evidence>
<keyword evidence="2" id="KW-0812">Transmembrane</keyword>
<dbReference type="Proteomes" id="UP001302126">
    <property type="component" value="Unassembled WGS sequence"/>
</dbReference>
<dbReference type="EMBL" id="MU864639">
    <property type="protein sequence ID" value="KAK4182574.1"/>
    <property type="molecule type" value="Genomic_DNA"/>
</dbReference>
<feature type="transmembrane region" description="Helical" evidence="2">
    <location>
        <begin position="119"/>
        <end position="142"/>
    </location>
</feature>
<evidence type="ECO:0000256" key="1">
    <source>
        <dbReference type="SAM" id="MobiDB-lite"/>
    </source>
</evidence>
<keyword evidence="2" id="KW-0472">Membrane</keyword>
<evidence type="ECO:0008006" key="5">
    <source>
        <dbReference type="Google" id="ProtNLM"/>
    </source>
</evidence>
<protein>
    <recommendedName>
        <fullName evidence="5">Fucose-specific lectin</fullName>
    </recommendedName>
</protein>
<keyword evidence="4" id="KW-1185">Reference proteome</keyword>
<feature type="region of interest" description="Disordered" evidence="1">
    <location>
        <begin position="149"/>
        <end position="169"/>
    </location>
</feature>
<evidence type="ECO:0000256" key="2">
    <source>
        <dbReference type="SAM" id="Phobius"/>
    </source>
</evidence>